<dbReference type="AlphaFoldDB" id="A0A0E9WGV3"/>
<reference evidence="1" key="2">
    <citation type="journal article" date="2015" name="Fish Shellfish Immunol.">
        <title>Early steps in the European eel (Anguilla anguilla)-Vibrio vulnificus interaction in the gills: Role of the RtxA13 toxin.</title>
        <authorList>
            <person name="Callol A."/>
            <person name="Pajuelo D."/>
            <person name="Ebbesson L."/>
            <person name="Teles M."/>
            <person name="MacKenzie S."/>
            <person name="Amaro C."/>
        </authorList>
    </citation>
    <scope>NUCLEOTIDE SEQUENCE</scope>
</reference>
<accession>A0A0E9WGV3</accession>
<dbReference type="EMBL" id="GBXM01019797">
    <property type="protein sequence ID" value="JAH88780.1"/>
    <property type="molecule type" value="Transcribed_RNA"/>
</dbReference>
<sequence length="77" mass="8888">MFFSTSMCSFHIVYLKKMFKKLTFAKCHLFNLEGITNQHSHLKKRKMSETIVIKGKSYRSLSSSLCCVFCLASLSKI</sequence>
<evidence type="ECO:0000313" key="1">
    <source>
        <dbReference type="EMBL" id="JAH88780.1"/>
    </source>
</evidence>
<organism evidence="1">
    <name type="scientific">Anguilla anguilla</name>
    <name type="common">European freshwater eel</name>
    <name type="synonym">Muraena anguilla</name>
    <dbReference type="NCBI Taxonomy" id="7936"/>
    <lineage>
        <taxon>Eukaryota</taxon>
        <taxon>Metazoa</taxon>
        <taxon>Chordata</taxon>
        <taxon>Craniata</taxon>
        <taxon>Vertebrata</taxon>
        <taxon>Euteleostomi</taxon>
        <taxon>Actinopterygii</taxon>
        <taxon>Neopterygii</taxon>
        <taxon>Teleostei</taxon>
        <taxon>Anguilliformes</taxon>
        <taxon>Anguillidae</taxon>
        <taxon>Anguilla</taxon>
    </lineage>
</organism>
<name>A0A0E9WGV3_ANGAN</name>
<protein>
    <submittedName>
        <fullName evidence="1">Uncharacterized protein</fullName>
    </submittedName>
</protein>
<proteinExistence type="predicted"/>
<reference evidence="1" key="1">
    <citation type="submission" date="2014-11" db="EMBL/GenBank/DDBJ databases">
        <authorList>
            <person name="Amaro Gonzalez C."/>
        </authorList>
    </citation>
    <scope>NUCLEOTIDE SEQUENCE</scope>
</reference>